<dbReference type="KEGG" id="csto:CGC58_05290"/>
<dbReference type="RefSeq" id="WP_095895628.1">
    <property type="nucleotide sequence ID" value="NZ_BOPJ01000005.1"/>
</dbReference>
<reference evidence="2" key="1">
    <citation type="submission" date="2017-06" db="EMBL/GenBank/DDBJ databases">
        <title>Capnocytophaga spp. assemblies.</title>
        <authorList>
            <person name="Gulvik C.A."/>
        </authorList>
    </citation>
    <scope>NUCLEOTIDE SEQUENCE [LARGE SCALE GENOMIC DNA]</scope>
    <source>
        <strain evidence="2">H2177</strain>
    </source>
</reference>
<organism evidence="1 2">
    <name type="scientific">Capnocytophaga stomatis</name>
    <dbReference type="NCBI Taxonomy" id="1848904"/>
    <lineage>
        <taxon>Bacteria</taxon>
        <taxon>Pseudomonadati</taxon>
        <taxon>Bacteroidota</taxon>
        <taxon>Flavobacteriia</taxon>
        <taxon>Flavobacteriales</taxon>
        <taxon>Flavobacteriaceae</taxon>
        <taxon>Capnocytophaga</taxon>
    </lineage>
</organism>
<sequence length="232" mass="26691">MKSMTSLRIGNVYIYDTDAFSQQEKDFCSKMYSVIYFADFFCKNGISKVIRPLNLFLTNNKDENGQRFEWGVKLWVDVEKLKNTPDKLFPKEAILAVRQSLIDIAPMHDWTKENIELNFGKVLEINLQGQWAVTKNITHKETKFQFVMQYDGNKIITNPADYMRFLMKIKPPKQKAILVPVSLKGSVSAGILVPSMVTDFSFKGDILTLKISNTQIKKWKVDFGKSITLTDI</sequence>
<evidence type="ECO:0000313" key="2">
    <source>
        <dbReference type="Proteomes" id="UP000217348"/>
    </source>
</evidence>
<dbReference type="EMBL" id="CP022387">
    <property type="protein sequence ID" value="ATA89186.1"/>
    <property type="molecule type" value="Genomic_DNA"/>
</dbReference>
<proteinExistence type="predicted"/>
<name>A0A250FYW3_9FLAO</name>
<protein>
    <submittedName>
        <fullName evidence="1">Uncharacterized protein</fullName>
    </submittedName>
</protein>
<dbReference type="OrthoDB" id="1150719at2"/>
<dbReference type="Proteomes" id="UP000217348">
    <property type="component" value="Chromosome"/>
</dbReference>
<evidence type="ECO:0000313" key="1">
    <source>
        <dbReference type="EMBL" id="ATA89186.1"/>
    </source>
</evidence>
<dbReference type="AlphaFoldDB" id="A0A250FYW3"/>
<accession>A0A250FYW3</accession>
<gene>
    <name evidence="1" type="ORF">CGC58_05290</name>
</gene>